<dbReference type="Pfam" id="PF18265">
    <property type="entry name" value="Nas2_N"/>
    <property type="match status" value="1"/>
</dbReference>
<feature type="region of interest" description="Disordered" evidence="4">
    <location>
        <begin position="1"/>
        <end position="25"/>
    </location>
</feature>
<dbReference type="AlphaFoldDB" id="A0A0J9XGI2"/>
<feature type="domain" description="PDZ" evidence="5">
    <location>
        <begin position="139"/>
        <end position="209"/>
    </location>
</feature>
<comment type="caution">
    <text evidence="6">The sequence shown here is derived from an EMBL/GenBank/DDBJ whole genome shotgun (WGS) entry which is preliminary data.</text>
</comment>
<dbReference type="GO" id="GO:0005634">
    <property type="term" value="C:nucleus"/>
    <property type="evidence" value="ECO:0007669"/>
    <property type="project" value="TreeGrafter"/>
</dbReference>
<dbReference type="InterPro" id="IPR036034">
    <property type="entry name" value="PDZ_sf"/>
</dbReference>
<dbReference type="OrthoDB" id="72325at2759"/>
<evidence type="ECO:0000256" key="3">
    <source>
        <dbReference type="ARBA" id="ARBA00068021"/>
    </source>
</evidence>
<dbReference type="EMBL" id="CCBN010000015">
    <property type="protein sequence ID" value="CDO56439.1"/>
    <property type="molecule type" value="Genomic_DNA"/>
</dbReference>
<dbReference type="GO" id="GO:0000502">
    <property type="term" value="C:proteasome complex"/>
    <property type="evidence" value="ECO:0007669"/>
    <property type="project" value="UniProtKB-KW"/>
</dbReference>
<dbReference type="PANTHER" id="PTHR12651">
    <property type="entry name" value="26S PROTEASOME NON-ATPASE REGULATORY SUBUNIT 9"/>
    <property type="match status" value="1"/>
</dbReference>
<dbReference type="Proteomes" id="UP000242525">
    <property type="component" value="Unassembled WGS sequence"/>
</dbReference>
<dbReference type="InterPro" id="IPR001478">
    <property type="entry name" value="PDZ"/>
</dbReference>
<sequence length="235" mass="25820">MGIDIHTPTTGSRNSANNSTNGSSISPELQALMKRKVNIESELDELISVLDTHKVDMNTLLITHDEFPRSDIDVAQIRSTRTQIIRLRNDLKSVLSEIERQLHAHYSRMSAIAATTVENEISNDGETTTTVTVVQEDEVLVGAPVHIGFALVDEVVAESPASRAGLTVGDTIVEFGHLHVGNNERLKRLANVVQMNENKKINVLVLRDTQPVDLELIPSRNWGGRGLLGCHIVPL</sequence>
<proteinExistence type="inferred from homology"/>
<dbReference type="InterPro" id="IPR040815">
    <property type="entry name" value="Nas2_N"/>
</dbReference>
<evidence type="ECO:0000313" key="7">
    <source>
        <dbReference type="Proteomes" id="UP000242525"/>
    </source>
</evidence>
<name>A0A0J9XGI2_GEOCN</name>
<dbReference type="FunFam" id="2.30.42.10:FF:000107">
    <property type="entry name" value="26S proteasome non-ATPase regulatory subunit 9"/>
    <property type="match status" value="1"/>
</dbReference>
<dbReference type="SUPFAM" id="SSF50156">
    <property type="entry name" value="PDZ domain-like"/>
    <property type="match status" value="1"/>
</dbReference>
<dbReference type="PANTHER" id="PTHR12651:SF1">
    <property type="entry name" value="26S PROTEASOME NON-ATPASE REGULATORY SUBUNIT 9"/>
    <property type="match status" value="1"/>
</dbReference>
<reference evidence="6" key="1">
    <citation type="submission" date="2014-03" db="EMBL/GenBank/DDBJ databases">
        <authorList>
            <person name="Casaregola S."/>
        </authorList>
    </citation>
    <scope>NUCLEOTIDE SEQUENCE [LARGE SCALE GENOMIC DNA]</scope>
    <source>
        <strain evidence="6">CLIB 918</strain>
    </source>
</reference>
<evidence type="ECO:0000256" key="1">
    <source>
        <dbReference type="ARBA" id="ARBA00005256"/>
    </source>
</evidence>
<dbReference type="Gene3D" id="6.10.140.1710">
    <property type="match status" value="1"/>
</dbReference>
<accession>A0A0J9XGI2</accession>
<gene>
    <name evidence="6" type="ORF">BN980_GECA15s01220g</name>
</gene>
<dbReference type="GO" id="GO:0070682">
    <property type="term" value="P:proteasome regulatory particle assembly"/>
    <property type="evidence" value="ECO:0007669"/>
    <property type="project" value="InterPro"/>
</dbReference>
<keyword evidence="2" id="KW-0143">Chaperone</keyword>
<dbReference type="STRING" id="1173061.A0A0J9XGI2"/>
<evidence type="ECO:0000256" key="2">
    <source>
        <dbReference type="ARBA" id="ARBA00023186"/>
    </source>
</evidence>
<protein>
    <recommendedName>
        <fullName evidence="3">Probable 26S proteasome regulatory subunit p27</fullName>
    </recommendedName>
</protein>
<dbReference type="GO" id="GO:0005737">
    <property type="term" value="C:cytoplasm"/>
    <property type="evidence" value="ECO:0007669"/>
    <property type="project" value="TreeGrafter"/>
</dbReference>
<evidence type="ECO:0000259" key="5">
    <source>
        <dbReference type="SMART" id="SM00228"/>
    </source>
</evidence>
<evidence type="ECO:0000256" key="4">
    <source>
        <dbReference type="SAM" id="MobiDB-lite"/>
    </source>
</evidence>
<dbReference type="InterPro" id="IPR041489">
    <property type="entry name" value="PDZ_6"/>
</dbReference>
<evidence type="ECO:0000313" key="6">
    <source>
        <dbReference type="EMBL" id="CDO56439.1"/>
    </source>
</evidence>
<feature type="compositionally biased region" description="Polar residues" evidence="4">
    <location>
        <begin position="7"/>
        <end position="25"/>
    </location>
</feature>
<keyword evidence="7" id="KW-1185">Reference proteome</keyword>
<dbReference type="SMART" id="SM00228">
    <property type="entry name" value="PDZ"/>
    <property type="match status" value="1"/>
</dbReference>
<keyword evidence="6" id="KW-0647">Proteasome</keyword>
<dbReference type="InterPro" id="IPR035269">
    <property type="entry name" value="PSMD9"/>
</dbReference>
<organism evidence="6 7">
    <name type="scientific">Geotrichum candidum</name>
    <name type="common">Oospora lactis</name>
    <name type="synonym">Dipodascus geotrichum</name>
    <dbReference type="NCBI Taxonomy" id="1173061"/>
    <lineage>
        <taxon>Eukaryota</taxon>
        <taxon>Fungi</taxon>
        <taxon>Dikarya</taxon>
        <taxon>Ascomycota</taxon>
        <taxon>Saccharomycotina</taxon>
        <taxon>Dipodascomycetes</taxon>
        <taxon>Dipodascales</taxon>
        <taxon>Dipodascaceae</taxon>
        <taxon>Geotrichum</taxon>
    </lineage>
</organism>
<comment type="similarity">
    <text evidence="1">Belongs to the proteasome subunit p27 family.</text>
</comment>
<dbReference type="Pfam" id="PF17820">
    <property type="entry name" value="PDZ_6"/>
    <property type="match status" value="1"/>
</dbReference>
<dbReference type="Gene3D" id="2.30.42.10">
    <property type="match status" value="1"/>
</dbReference>